<reference evidence="1 2" key="1">
    <citation type="journal article" date="2019" name="Sci. Rep.">
        <title>Orb-weaving spider Araneus ventricosus genome elucidates the spidroin gene catalogue.</title>
        <authorList>
            <person name="Kono N."/>
            <person name="Nakamura H."/>
            <person name="Ohtoshi R."/>
            <person name="Moran D.A.P."/>
            <person name="Shinohara A."/>
            <person name="Yoshida Y."/>
            <person name="Fujiwara M."/>
            <person name="Mori M."/>
            <person name="Tomita M."/>
            <person name="Arakawa K."/>
        </authorList>
    </citation>
    <scope>NUCLEOTIDE SEQUENCE [LARGE SCALE GENOMIC DNA]</scope>
</reference>
<sequence>MTVLSSRRIERRKQSHDCFKALFARRVAWQTSSLARFVLVDCGRWNYRCNYIHRINEINQSRRFRGAWLDKPRVSQGPYLWTVVDGIPTSRAVCTERCLAKLSAAFE</sequence>
<organism evidence="1 2">
    <name type="scientific">Araneus ventricosus</name>
    <name type="common">Orbweaver spider</name>
    <name type="synonym">Epeira ventricosa</name>
    <dbReference type="NCBI Taxonomy" id="182803"/>
    <lineage>
        <taxon>Eukaryota</taxon>
        <taxon>Metazoa</taxon>
        <taxon>Ecdysozoa</taxon>
        <taxon>Arthropoda</taxon>
        <taxon>Chelicerata</taxon>
        <taxon>Arachnida</taxon>
        <taxon>Araneae</taxon>
        <taxon>Araneomorphae</taxon>
        <taxon>Entelegynae</taxon>
        <taxon>Araneoidea</taxon>
        <taxon>Araneidae</taxon>
        <taxon>Araneus</taxon>
    </lineage>
</organism>
<proteinExistence type="predicted"/>
<dbReference type="AlphaFoldDB" id="A0A4Y2NL91"/>
<dbReference type="Proteomes" id="UP000499080">
    <property type="component" value="Unassembled WGS sequence"/>
</dbReference>
<comment type="caution">
    <text evidence="1">The sequence shown here is derived from an EMBL/GenBank/DDBJ whole genome shotgun (WGS) entry which is preliminary data.</text>
</comment>
<name>A0A4Y2NL91_ARAVE</name>
<keyword evidence="2" id="KW-1185">Reference proteome</keyword>
<accession>A0A4Y2NL91</accession>
<dbReference type="EMBL" id="BGPR01009192">
    <property type="protein sequence ID" value="GBN38506.1"/>
    <property type="molecule type" value="Genomic_DNA"/>
</dbReference>
<protein>
    <submittedName>
        <fullName evidence="1">Uncharacterized protein</fullName>
    </submittedName>
</protein>
<gene>
    <name evidence="1" type="ORF">AVEN_269932_1</name>
</gene>
<evidence type="ECO:0000313" key="2">
    <source>
        <dbReference type="Proteomes" id="UP000499080"/>
    </source>
</evidence>
<evidence type="ECO:0000313" key="1">
    <source>
        <dbReference type="EMBL" id="GBN38506.1"/>
    </source>
</evidence>